<gene>
    <name evidence="10" type="ORF">GGR23_003181</name>
</gene>
<feature type="compositionally biased region" description="Basic and acidic residues" evidence="8">
    <location>
        <begin position="1"/>
        <end position="15"/>
    </location>
</feature>
<evidence type="ECO:0000256" key="8">
    <source>
        <dbReference type="SAM" id="MobiDB-lite"/>
    </source>
</evidence>
<evidence type="ECO:0000256" key="3">
    <source>
        <dbReference type="ARBA" id="ARBA00007749"/>
    </source>
</evidence>
<comment type="catalytic activity">
    <reaction evidence="1">
        <text>an N-acyl-L-homoserine lactone + H2O = an N-acyl-L-homoserine + H(+)</text>
        <dbReference type="Rhea" id="RHEA:22576"/>
        <dbReference type="ChEBI" id="CHEBI:15377"/>
        <dbReference type="ChEBI" id="CHEBI:15378"/>
        <dbReference type="ChEBI" id="CHEBI:55474"/>
        <dbReference type="ChEBI" id="CHEBI:58921"/>
        <dbReference type="EC" id="3.1.1.81"/>
    </reaction>
</comment>
<evidence type="ECO:0000256" key="7">
    <source>
        <dbReference type="ARBA" id="ARBA00022833"/>
    </source>
</evidence>
<evidence type="ECO:0000256" key="5">
    <source>
        <dbReference type="ARBA" id="ARBA00022723"/>
    </source>
</evidence>
<dbReference type="InterPro" id="IPR036866">
    <property type="entry name" value="RibonucZ/Hydroxyglut_hydro"/>
</dbReference>
<dbReference type="Pfam" id="PF00753">
    <property type="entry name" value="Lactamase_B"/>
    <property type="match status" value="1"/>
</dbReference>
<dbReference type="Proteomes" id="UP000528286">
    <property type="component" value="Unassembled WGS sequence"/>
</dbReference>
<evidence type="ECO:0000256" key="4">
    <source>
        <dbReference type="ARBA" id="ARBA00013131"/>
    </source>
</evidence>
<dbReference type="SUPFAM" id="SSF56281">
    <property type="entry name" value="Metallo-hydrolase/oxidoreductase"/>
    <property type="match status" value="1"/>
</dbReference>
<name>A0A7W6J8Q1_9HYPH</name>
<protein>
    <recommendedName>
        <fullName evidence="4">quorum-quenching N-acyl-homoserine lactonase</fullName>
        <ecNumber evidence="4">3.1.1.81</ecNumber>
    </recommendedName>
</protein>
<dbReference type="EMBL" id="JACIEZ010000006">
    <property type="protein sequence ID" value="MBB4065973.1"/>
    <property type="molecule type" value="Genomic_DNA"/>
</dbReference>
<dbReference type="NCBIfam" id="NF045700">
    <property type="entry name" value="AHLLactAttM"/>
    <property type="match status" value="1"/>
</dbReference>
<evidence type="ECO:0000256" key="6">
    <source>
        <dbReference type="ARBA" id="ARBA00022801"/>
    </source>
</evidence>
<evidence type="ECO:0000256" key="2">
    <source>
        <dbReference type="ARBA" id="ARBA00001947"/>
    </source>
</evidence>
<comment type="caution">
    <text evidence="10">The sequence shown here is derived from an EMBL/GenBank/DDBJ whole genome shotgun (WGS) entry which is preliminary data.</text>
</comment>
<dbReference type="Gene3D" id="3.60.15.10">
    <property type="entry name" value="Ribonuclease Z/Hydroxyacylglutathione hydrolase-like"/>
    <property type="match status" value="1"/>
</dbReference>
<dbReference type="SMART" id="SM00849">
    <property type="entry name" value="Lactamase_B"/>
    <property type="match status" value="1"/>
</dbReference>
<dbReference type="InterPro" id="IPR054889">
    <property type="entry name" value="AHLLactAttM"/>
</dbReference>
<dbReference type="InterPro" id="IPR051013">
    <property type="entry name" value="MBL_superfamily_lactonases"/>
</dbReference>
<dbReference type="CDD" id="cd07729">
    <property type="entry name" value="AHL_lactonase_MBL-fold"/>
    <property type="match status" value="1"/>
</dbReference>
<keyword evidence="11" id="KW-1185">Reference proteome</keyword>
<dbReference type="GO" id="GO:0046872">
    <property type="term" value="F:metal ion binding"/>
    <property type="evidence" value="ECO:0007669"/>
    <property type="project" value="UniProtKB-KW"/>
</dbReference>
<dbReference type="PANTHER" id="PTHR42978:SF2">
    <property type="entry name" value="102 KBASES UNSTABLE REGION: FROM 1 TO 119443"/>
    <property type="match status" value="1"/>
</dbReference>
<feature type="region of interest" description="Disordered" evidence="8">
    <location>
        <begin position="1"/>
        <end position="51"/>
    </location>
</feature>
<organism evidence="10 11">
    <name type="scientific">Gellertiella hungarica</name>
    <dbReference type="NCBI Taxonomy" id="1572859"/>
    <lineage>
        <taxon>Bacteria</taxon>
        <taxon>Pseudomonadati</taxon>
        <taxon>Pseudomonadota</taxon>
        <taxon>Alphaproteobacteria</taxon>
        <taxon>Hyphomicrobiales</taxon>
        <taxon>Rhizobiaceae</taxon>
        <taxon>Gellertiella</taxon>
    </lineage>
</organism>
<reference evidence="10 11" key="1">
    <citation type="submission" date="2020-08" db="EMBL/GenBank/DDBJ databases">
        <title>Genomic Encyclopedia of Type Strains, Phase IV (KMG-IV): sequencing the most valuable type-strain genomes for metagenomic binning, comparative biology and taxonomic classification.</title>
        <authorList>
            <person name="Goeker M."/>
        </authorList>
    </citation>
    <scope>NUCLEOTIDE SEQUENCE [LARGE SCALE GENOMIC DNA]</scope>
    <source>
        <strain evidence="10 11">DSM 29853</strain>
    </source>
</reference>
<sequence length="311" mass="34822">MKIIEFDDKGRRIETEAQTPSRAQAASSLAPRPSFSPAPKEAPRARRKSSGIELHMFQTGTLKTKTKYIKMNQGEDDFEIPVPWFLIKHPQGNVVIDGGNAVETAIDKRGHWGSVVDAYDPVMAVSENCVDQIKMVDVQPQDVRYVLQSHLHLDHTGAIGRFPKAQHIVQRIEYDYAFKPHWFSAGAYIRADFDRPGLNWKFLGGEFTDNYDLFGDGTIRMIFTPGHSPGHQSFLITLPESGPILLTIDAAYTVDHWENRALPGLVTSSAQAVDSVAKLRRIAHDTNALVVTGHDPVTWPGFRKSPQDFYD</sequence>
<comment type="cofactor">
    <cofactor evidence="2">
        <name>Zn(2+)</name>
        <dbReference type="ChEBI" id="CHEBI:29105"/>
    </cofactor>
</comment>
<evidence type="ECO:0000259" key="9">
    <source>
        <dbReference type="SMART" id="SM00849"/>
    </source>
</evidence>
<keyword evidence="6 10" id="KW-0378">Hydrolase</keyword>
<evidence type="ECO:0000256" key="1">
    <source>
        <dbReference type="ARBA" id="ARBA00000450"/>
    </source>
</evidence>
<feature type="domain" description="Metallo-beta-lactamase" evidence="9">
    <location>
        <begin position="81"/>
        <end position="294"/>
    </location>
</feature>
<dbReference type="EC" id="3.1.1.81" evidence="4"/>
<dbReference type="GO" id="GO:0102007">
    <property type="term" value="F:acyl-L-homoserine-lactone lactonohydrolase activity"/>
    <property type="evidence" value="ECO:0007669"/>
    <property type="project" value="UniProtKB-EC"/>
</dbReference>
<comment type="similarity">
    <text evidence="3">Belongs to the metallo-beta-lactamase superfamily.</text>
</comment>
<dbReference type="PANTHER" id="PTHR42978">
    <property type="entry name" value="QUORUM-QUENCHING LACTONASE YTNP-RELATED-RELATED"/>
    <property type="match status" value="1"/>
</dbReference>
<keyword evidence="5" id="KW-0479">Metal-binding</keyword>
<keyword evidence="7" id="KW-0862">Zinc</keyword>
<dbReference type="AlphaFoldDB" id="A0A7W6J8Q1"/>
<proteinExistence type="inferred from homology"/>
<accession>A0A7W6J8Q1</accession>
<evidence type="ECO:0000313" key="11">
    <source>
        <dbReference type="Proteomes" id="UP000528286"/>
    </source>
</evidence>
<feature type="compositionally biased region" description="Polar residues" evidence="8">
    <location>
        <begin position="16"/>
        <end position="27"/>
    </location>
</feature>
<evidence type="ECO:0000313" key="10">
    <source>
        <dbReference type="EMBL" id="MBB4065973.1"/>
    </source>
</evidence>
<dbReference type="InterPro" id="IPR001279">
    <property type="entry name" value="Metallo-B-lactamas"/>
</dbReference>